<accession>A0A427XYX7</accession>
<dbReference type="NCBIfam" id="TIGR01344">
    <property type="entry name" value="malate_syn_A"/>
    <property type="match status" value="1"/>
</dbReference>
<proteinExistence type="inferred from homology"/>
<dbReference type="InterPro" id="IPR048355">
    <property type="entry name" value="MS_C"/>
</dbReference>
<comment type="similarity">
    <text evidence="1">Belongs to the malate synthase family.</text>
</comment>
<comment type="catalytic activity">
    <reaction evidence="6">
        <text>glyoxylate + acetyl-CoA + H2O = (S)-malate + CoA + H(+)</text>
        <dbReference type="Rhea" id="RHEA:18181"/>
        <dbReference type="ChEBI" id="CHEBI:15377"/>
        <dbReference type="ChEBI" id="CHEBI:15378"/>
        <dbReference type="ChEBI" id="CHEBI:15589"/>
        <dbReference type="ChEBI" id="CHEBI:36655"/>
        <dbReference type="ChEBI" id="CHEBI:57287"/>
        <dbReference type="ChEBI" id="CHEBI:57288"/>
        <dbReference type="EC" id="2.3.3.9"/>
    </reaction>
</comment>
<evidence type="ECO:0000256" key="7">
    <source>
        <dbReference type="PIRSR" id="PIRSR601465-50"/>
    </source>
</evidence>
<comment type="caution">
    <text evidence="13">The sequence shown here is derived from an EMBL/GenBank/DDBJ whole genome shotgun (WGS) entry which is preliminary data.</text>
</comment>
<dbReference type="InterPro" id="IPR006252">
    <property type="entry name" value="Malate_synthA"/>
</dbReference>
<dbReference type="AlphaFoldDB" id="A0A427XYX7"/>
<dbReference type="PROSITE" id="PS00510">
    <property type="entry name" value="MALATE_SYNTHASE"/>
    <property type="match status" value="1"/>
</dbReference>
<feature type="region of interest" description="Disordered" evidence="8">
    <location>
        <begin position="162"/>
        <end position="188"/>
    </location>
</feature>
<dbReference type="InterPro" id="IPR001465">
    <property type="entry name" value="Malate_synthase_TIM"/>
</dbReference>
<evidence type="ECO:0000256" key="5">
    <source>
        <dbReference type="ARBA" id="ARBA00022679"/>
    </source>
</evidence>
<dbReference type="Gene3D" id="1.20.1220.12">
    <property type="entry name" value="Malate synthase, domain III"/>
    <property type="match status" value="1"/>
</dbReference>
<evidence type="ECO:0000256" key="4">
    <source>
        <dbReference type="ARBA" id="ARBA00022532"/>
    </source>
</evidence>
<evidence type="ECO:0000259" key="11">
    <source>
        <dbReference type="Pfam" id="PF20656"/>
    </source>
</evidence>
<keyword evidence="5" id="KW-0808">Transferase</keyword>
<dbReference type="InterPro" id="IPR048356">
    <property type="entry name" value="MS_N"/>
</dbReference>
<keyword evidence="14" id="KW-1185">Reference proteome</keyword>
<feature type="active site" description="Proton donor" evidence="7">
    <location>
        <position position="1104"/>
    </location>
</feature>
<feature type="domain" description="Malate synthase C-terminal" evidence="12">
    <location>
        <begin position="1069"/>
        <end position="1183"/>
    </location>
</feature>
<dbReference type="Gene3D" id="3.20.20.360">
    <property type="entry name" value="Malate synthase, domain 3"/>
    <property type="match status" value="1"/>
</dbReference>
<dbReference type="EMBL" id="RSCD01000022">
    <property type="protein sequence ID" value="RSH84031.1"/>
    <property type="molecule type" value="Genomic_DNA"/>
</dbReference>
<evidence type="ECO:0000313" key="14">
    <source>
        <dbReference type="Proteomes" id="UP000279259"/>
    </source>
</evidence>
<keyword evidence="9" id="KW-0812">Transmembrane</keyword>
<sequence length="1200" mass="131189">MLALAFALPDMSARLQRFSIPIRVRVPFPMSIPSIPIPLEKKVRAATCLCVLAIACATLSTALWLPLSLVPVLGLVAIPNLLVCMIVLLYATPSLAYLLLAQDHPPAHVRGLFLPLNPVRNLGILLALAHYLLFLTHWLPRWGLSVARLLLERLALRLGEPGGVRPSPVTGDGGGTGETGGTVGTGDVAERSGLFDGFAKFGIPYANDHGREMLLDVYLPKTKGKRRRSNPTSHSPHRSTRPHAPDNDPSNIPPSTPASSPGPSSSPGPRPRPQTAASTPSSSGIEMSPSTRARRRSARGKPVIVFLYDLGILGPIKPKRTWFVLLGAKLAEMGYVVVIPDITLYPEGSAETMVRDARCVLRWVGENISYVAAASRRVPAQSSRCALARTTPRSFSVPAQPTTAADATRVHGGDPSSIFLSGHGLGAHLALFTLSQEAVVRSRDERELARSQIRHSGRRWREKAMAGHDEVFGWPAMPPPTPTPTPYGGGSGEISGTGISGGVGEGVPNGLRSLRVYGVEVAIPPVAGVILFSPVSDIIKQIRHESSLWLEHLSPVRRALGPSQTMCMRNSLGHLLFAAKNVLQPDKLPRRVLVIHGAQDRLVPLDSAHWLSELLYGLDVQTSFRPYRNLGHFELITELMKGLEGSTRRGWNMIGPACLATGTSMSSIALRGLRLRGGEEILSTEALEFLAVLHRTFNSRRLELLENRKKVQAELDKGKPLTFLPETADIRSSPGWQCAPPGPGLEDRRVEITGPTDRKMVINALNSGAKTFMADFEDSNSPTWSNMVLGQVNLRDAIRRQIDFEISGKAYKLSPNPAVLLVRPRGWHLDEPRVIIDGQPMSGSLFDFGLYFFHNAAELIKRGFGPYFYLPKMEHHLEARLWNDAFSLSTSKLGLPQGCIRATVLIETLPAAFQMEEILYELKEHSAGLNCGRWDYIFSFIKKQRAHKNCVFPDRSDVTMTVPFMDAYVRLLIQTCHKRKVAAMGGMSAQIPIKNDQAANDRAMAKVKADKLREVTAGHDGTWVAHPALIKIAMDVFNEHMKGPNQYFVRREDVVVTDKQIADPKVPGKITEQGVRDNVSAALSYCAAWISGNGCVPINHLMEDAATAEIARVQLWQWVKYGSKTDSGKTITAAYLQPIFSEESSKVSNLPGIDSEHVKIASEYMIGQVKAQWPSDFLTSDLMGHLEGVGTAGTARKAAL</sequence>
<dbReference type="STRING" id="1890683.A0A427XYX7"/>
<evidence type="ECO:0000313" key="13">
    <source>
        <dbReference type="EMBL" id="RSH84031.1"/>
    </source>
</evidence>
<name>A0A427XYX7_9TREE</name>
<dbReference type="InterPro" id="IPR046363">
    <property type="entry name" value="MS_N_TIM-barrel_dom"/>
</dbReference>
<dbReference type="Pfam" id="PF20656">
    <property type="entry name" value="MS_N"/>
    <property type="match status" value="1"/>
</dbReference>
<dbReference type="SUPFAM" id="SSF51645">
    <property type="entry name" value="Malate synthase G"/>
    <property type="match status" value="1"/>
</dbReference>
<evidence type="ECO:0000256" key="2">
    <source>
        <dbReference type="ARBA" id="ARBA00012636"/>
    </source>
</evidence>
<dbReference type="FunFam" id="3.20.20.360:FF:000001">
    <property type="entry name" value="Malate synthase"/>
    <property type="match status" value="1"/>
</dbReference>
<dbReference type="PANTHER" id="PTHR42902">
    <property type="entry name" value="MALATE SYNTHASE"/>
    <property type="match status" value="1"/>
</dbReference>
<feature type="region of interest" description="Disordered" evidence="8">
    <location>
        <begin position="219"/>
        <end position="296"/>
    </location>
</feature>
<dbReference type="Pfam" id="PF20659">
    <property type="entry name" value="MS_C"/>
    <property type="match status" value="1"/>
</dbReference>
<evidence type="ECO:0000256" key="8">
    <source>
        <dbReference type="SAM" id="MobiDB-lite"/>
    </source>
</evidence>
<dbReference type="InterPro" id="IPR044856">
    <property type="entry name" value="Malate_synth_C_sf"/>
</dbReference>
<evidence type="ECO:0000256" key="6">
    <source>
        <dbReference type="ARBA" id="ARBA00047918"/>
    </source>
</evidence>
<feature type="active site" description="Proton acceptor" evidence="7">
    <location>
        <position position="823"/>
    </location>
</feature>
<evidence type="ECO:0000256" key="9">
    <source>
        <dbReference type="SAM" id="Phobius"/>
    </source>
</evidence>
<organism evidence="13 14">
    <name type="scientific">Saitozyma podzolica</name>
    <dbReference type="NCBI Taxonomy" id="1890683"/>
    <lineage>
        <taxon>Eukaryota</taxon>
        <taxon>Fungi</taxon>
        <taxon>Dikarya</taxon>
        <taxon>Basidiomycota</taxon>
        <taxon>Agaricomycotina</taxon>
        <taxon>Tremellomycetes</taxon>
        <taxon>Tremellales</taxon>
        <taxon>Trimorphomycetaceae</taxon>
        <taxon>Saitozyma</taxon>
    </lineage>
</organism>
<keyword evidence="3" id="KW-0329">Glyoxylate bypass</keyword>
<dbReference type="InterPro" id="IPR011076">
    <property type="entry name" value="Malate_synth_sf"/>
</dbReference>
<gene>
    <name evidence="13" type="ORF">EHS25_005276</name>
</gene>
<reference evidence="13 14" key="1">
    <citation type="submission" date="2018-11" db="EMBL/GenBank/DDBJ databases">
        <title>Genome sequence of Saitozyma podzolica DSM 27192.</title>
        <authorList>
            <person name="Aliyu H."/>
            <person name="Gorte O."/>
            <person name="Ochsenreither K."/>
        </authorList>
    </citation>
    <scope>NUCLEOTIDE SEQUENCE [LARGE SCALE GENOMIC DNA]</scope>
    <source>
        <strain evidence="13 14">DSM 27192</strain>
    </source>
</reference>
<feature type="compositionally biased region" description="Polar residues" evidence="8">
    <location>
        <begin position="275"/>
        <end position="289"/>
    </location>
</feature>
<dbReference type="GO" id="GO:0005782">
    <property type="term" value="C:peroxisomal matrix"/>
    <property type="evidence" value="ECO:0007669"/>
    <property type="project" value="TreeGrafter"/>
</dbReference>
<dbReference type="Pfam" id="PF01274">
    <property type="entry name" value="MS_TIM-barrel"/>
    <property type="match status" value="1"/>
</dbReference>
<evidence type="ECO:0000256" key="3">
    <source>
        <dbReference type="ARBA" id="ARBA00022435"/>
    </source>
</evidence>
<dbReference type="GO" id="GO:0006099">
    <property type="term" value="P:tricarboxylic acid cycle"/>
    <property type="evidence" value="ECO:0007669"/>
    <property type="project" value="UniProtKB-KW"/>
</dbReference>
<dbReference type="OrthoDB" id="186072at2759"/>
<dbReference type="InterPro" id="IPR029058">
    <property type="entry name" value="AB_hydrolase_fold"/>
</dbReference>
<dbReference type="PANTHER" id="PTHR42902:SF1">
    <property type="entry name" value="MALATE SYNTHASE 1-RELATED"/>
    <property type="match status" value="1"/>
</dbReference>
<protein>
    <recommendedName>
        <fullName evidence="2">malate synthase</fullName>
        <ecNumber evidence="2">2.3.3.9</ecNumber>
    </recommendedName>
</protein>
<keyword evidence="9" id="KW-1133">Transmembrane helix</keyword>
<evidence type="ECO:0000259" key="12">
    <source>
        <dbReference type="Pfam" id="PF20659"/>
    </source>
</evidence>
<dbReference type="EC" id="2.3.3.9" evidence="2"/>
<feature type="transmembrane region" description="Helical" evidence="9">
    <location>
        <begin position="45"/>
        <end position="65"/>
    </location>
</feature>
<dbReference type="GO" id="GO:0006097">
    <property type="term" value="P:glyoxylate cycle"/>
    <property type="evidence" value="ECO:0007669"/>
    <property type="project" value="UniProtKB-KW"/>
</dbReference>
<feature type="compositionally biased region" description="Basic residues" evidence="8">
    <location>
        <begin position="222"/>
        <end position="241"/>
    </location>
</feature>
<feature type="transmembrane region" description="Helical" evidence="9">
    <location>
        <begin position="77"/>
        <end position="100"/>
    </location>
</feature>
<keyword evidence="4" id="KW-0816">Tricarboxylic acid cycle</keyword>
<feature type="transmembrane region" description="Helical" evidence="9">
    <location>
        <begin position="121"/>
        <end position="139"/>
    </location>
</feature>
<dbReference type="FunFam" id="1.20.1220.12:FF:000001">
    <property type="entry name" value="Malate synthase"/>
    <property type="match status" value="1"/>
</dbReference>
<dbReference type="Proteomes" id="UP000279259">
    <property type="component" value="Unassembled WGS sequence"/>
</dbReference>
<feature type="domain" description="Malate synthase TIM barrel" evidence="10">
    <location>
        <begin position="819"/>
        <end position="1061"/>
    </location>
</feature>
<dbReference type="GO" id="GO:0004474">
    <property type="term" value="F:malate synthase activity"/>
    <property type="evidence" value="ECO:0007669"/>
    <property type="project" value="UniProtKB-EC"/>
</dbReference>
<feature type="compositionally biased region" description="Gly residues" evidence="8">
    <location>
        <begin position="171"/>
        <end position="184"/>
    </location>
</feature>
<dbReference type="Gene3D" id="3.40.50.1820">
    <property type="entry name" value="alpha/beta hydrolase"/>
    <property type="match status" value="2"/>
</dbReference>
<dbReference type="InterPro" id="IPR019830">
    <property type="entry name" value="Malate_synthase_CS"/>
</dbReference>
<evidence type="ECO:0000256" key="1">
    <source>
        <dbReference type="ARBA" id="ARBA00006394"/>
    </source>
</evidence>
<feature type="domain" description="Malate synthase N-terminal" evidence="11">
    <location>
        <begin position="678"/>
        <end position="728"/>
    </location>
</feature>
<dbReference type="SUPFAM" id="SSF53474">
    <property type="entry name" value="alpha/beta-Hydrolases"/>
    <property type="match status" value="1"/>
</dbReference>
<evidence type="ECO:0000259" key="10">
    <source>
        <dbReference type="Pfam" id="PF01274"/>
    </source>
</evidence>
<dbReference type="CDD" id="cd00727">
    <property type="entry name" value="malate_synt_A"/>
    <property type="match status" value="1"/>
</dbReference>
<keyword evidence="9" id="KW-0472">Membrane</keyword>